<proteinExistence type="predicted"/>
<gene>
    <name evidence="1" type="ORF">FBZ88_11591</name>
</gene>
<evidence type="ECO:0000313" key="2">
    <source>
        <dbReference type="Proteomes" id="UP000316545"/>
    </source>
</evidence>
<reference evidence="1 2" key="1">
    <citation type="submission" date="2019-06" db="EMBL/GenBank/DDBJ databases">
        <title>Genomic Encyclopedia of Type Strains, Phase IV (KMG-V): Genome sequencing to study the core and pangenomes of soil and plant-associated prokaryotes.</title>
        <authorList>
            <person name="Whitman W."/>
        </authorList>
    </citation>
    <scope>NUCLEOTIDE SEQUENCE [LARGE SCALE GENOMIC DNA]</scope>
    <source>
        <strain evidence="1 2">BR 11865</strain>
    </source>
</reference>
<comment type="caution">
    <text evidence="1">The sequence shown here is derived from an EMBL/GenBank/DDBJ whole genome shotgun (WGS) entry which is preliminary data.</text>
</comment>
<keyword evidence="2" id="KW-1185">Reference proteome</keyword>
<dbReference type="EMBL" id="VITO01000015">
    <property type="protein sequence ID" value="TWB22945.1"/>
    <property type="molecule type" value="Genomic_DNA"/>
</dbReference>
<accession>A0A560FMW5</accession>
<dbReference type="AlphaFoldDB" id="A0A560FMW5"/>
<organism evidence="1 2">
    <name type="scientific">Nitrospirillum amazonense</name>
    <dbReference type="NCBI Taxonomy" id="28077"/>
    <lineage>
        <taxon>Bacteria</taxon>
        <taxon>Pseudomonadati</taxon>
        <taxon>Pseudomonadota</taxon>
        <taxon>Alphaproteobacteria</taxon>
        <taxon>Rhodospirillales</taxon>
        <taxon>Azospirillaceae</taxon>
        <taxon>Nitrospirillum</taxon>
    </lineage>
</organism>
<name>A0A560FMW5_9PROT</name>
<sequence>MSGDGAAGDDARARPYRLRAGPFDDLADWLHTIAGNSAS</sequence>
<dbReference type="Proteomes" id="UP000316545">
    <property type="component" value="Unassembled WGS sequence"/>
</dbReference>
<protein>
    <submittedName>
        <fullName evidence="1">Uncharacterized protein</fullName>
    </submittedName>
</protein>
<evidence type="ECO:0000313" key="1">
    <source>
        <dbReference type="EMBL" id="TWB22945.1"/>
    </source>
</evidence>